<proteinExistence type="predicted"/>
<dbReference type="Proteomes" id="UP001148838">
    <property type="component" value="Unassembled WGS sequence"/>
</dbReference>
<name>A0ABQ8SUQ4_PERAM</name>
<organism evidence="1 2">
    <name type="scientific">Periplaneta americana</name>
    <name type="common">American cockroach</name>
    <name type="synonym">Blatta americana</name>
    <dbReference type="NCBI Taxonomy" id="6978"/>
    <lineage>
        <taxon>Eukaryota</taxon>
        <taxon>Metazoa</taxon>
        <taxon>Ecdysozoa</taxon>
        <taxon>Arthropoda</taxon>
        <taxon>Hexapoda</taxon>
        <taxon>Insecta</taxon>
        <taxon>Pterygota</taxon>
        <taxon>Neoptera</taxon>
        <taxon>Polyneoptera</taxon>
        <taxon>Dictyoptera</taxon>
        <taxon>Blattodea</taxon>
        <taxon>Blattoidea</taxon>
        <taxon>Blattidae</taxon>
        <taxon>Blattinae</taxon>
        <taxon>Periplaneta</taxon>
    </lineage>
</organism>
<gene>
    <name evidence="1" type="ORF">ANN_13862</name>
</gene>
<sequence length="263" mass="31218">MGEYFLQYIIKTPVVPTSVNANLNKRFRQMFYHFLTSLLNKKYITIRIYYVLFLSPVLWGISYSEFEFASAVEWENLPRILRTRIACLLHDIPLATRVNLWFMHDGAPTHYCRKVKVLQQRIEHACGIVRNELNGLCNVQRSLRRRAQVKVHGYKNELIILFHQCRHHHHNLRHSHRHGQACRTRKEGNYDVSLTPLLLGMIDFRVGLFTFSCRQSCYMNNQYTVRNNELTRKFVHSIILNKDFVEMWFNIEMTSGNKLDGTQ</sequence>
<reference evidence="1 2" key="1">
    <citation type="journal article" date="2022" name="Allergy">
        <title>Genome assembly and annotation of Periplaneta americana reveal a comprehensive cockroach allergen profile.</title>
        <authorList>
            <person name="Wang L."/>
            <person name="Xiong Q."/>
            <person name="Saelim N."/>
            <person name="Wang L."/>
            <person name="Nong W."/>
            <person name="Wan A.T."/>
            <person name="Shi M."/>
            <person name="Liu X."/>
            <person name="Cao Q."/>
            <person name="Hui J.H.L."/>
            <person name="Sookrung N."/>
            <person name="Leung T.F."/>
            <person name="Tungtrongchitr A."/>
            <person name="Tsui S.K.W."/>
        </authorList>
    </citation>
    <scope>NUCLEOTIDE SEQUENCE [LARGE SCALE GENOMIC DNA]</scope>
    <source>
        <strain evidence="1">PWHHKU_190912</strain>
    </source>
</reference>
<dbReference type="EMBL" id="JAJSOF020000019">
    <property type="protein sequence ID" value="KAJ4437923.1"/>
    <property type="molecule type" value="Genomic_DNA"/>
</dbReference>
<accession>A0ABQ8SUQ4</accession>
<evidence type="ECO:0000313" key="2">
    <source>
        <dbReference type="Proteomes" id="UP001148838"/>
    </source>
</evidence>
<evidence type="ECO:0000313" key="1">
    <source>
        <dbReference type="EMBL" id="KAJ4437923.1"/>
    </source>
</evidence>
<comment type="caution">
    <text evidence="1">The sequence shown here is derived from an EMBL/GenBank/DDBJ whole genome shotgun (WGS) entry which is preliminary data.</text>
</comment>
<protein>
    <submittedName>
        <fullName evidence="1">Uncharacterized protein</fullName>
    </submittedName>
</protein>
<keyword evidence="2" id="KW-1185">Reference proteome</keyword>